<comment type="function">
    <text evidence="10">Catalyzes the cyclization of GTP to (8S)-3',8-cyclo-7,8-dihydroguanosine 5'-triphosphate.</text>
</comment>
<evidence type="ECO:0000256" key="5">
    <source>
        <dbReference type="ARBA" id="ARBA00023004"/>
    </source>
</evidence>
<evidence type="ECO:0000256" key="3">
    <source>
        <dbReference type="ARBA" id="ARBA00022691"/>
    </source>
</evidence>
<dbReference type="EC" id="4.1.99.22" evidence="1 10"/>
<evidence type="ECO:0000256" key="8">
    <source>
        <dbReference type="ARBA" id="ARBA00023239"/>
    </source>
</evidence>
<feature type="binding site" evidence="10">
    <location>
        <position position="16"/>
    </location>
    <ligand>
        <name>GTP</name>
        <dbReference type="ChEBI" id="CHEBI:37565"/>
    </ligand>
</feature>
<keyword evidence="6 10" id="KW-0411">Iron-sulfur</keyword>
<evidence type="ECO:0000256" key="6">
    <source>
        <dbReference type="ARBA" id="ARBA00023014"/>
    </source>
</evidence>
<feature type="binding site" evidence="10">
    <location>
        <begin position="262"/>
        <end position="264"/>
    </location>
    <ligand>
        <name>GTP</name>
        <dbReference type="ChEBI" id="CHEBI:37565"/>
    </ligand>
</feature>
<dbReference type="PANTHER" id="PTHR22960:SF0">
    <property type="entry name" value="MOLYBDENUM COFACTOR BIOSYNTHESIS PROTEIN 1"/>
    <property type="match status" value="1"/>
</dbReference>
<dbReference type="SFLD" id="SFLDS00029">
    <property type="entry name" value="Radical_SAM"/>
    <property type="match status" value="1"/>
</dbReference>
<dbReference type="NCBIfam" id="TIGR02666">
    <property type="entry name" value="moaA"/>
    <property type="match status" value="1"/>
</dbReference>
<keyword evidence="5 10" id="KW-0408">Iron</keyword>
<feature type="binding site" evidence="10">
    <location>
        <position position="159"/>
    </location>
    <ligand>
        <name>GTP</name>
        <dbReference type="ChEBI" id="CHEBI:37565"/>
    </ligand>
</feature>
<comment type="caution">
    <text evidence="12">The sequence shown here is derived from an EMBL/GenBank/DDBJ whole genome shotgun (WGS) entry which is preliminary data.</text>
</comment>
<dbReference type="InterPro" id="IPR000385">
    <property type="entry name" value="MoaA_NifB_PqqE_Fe-S-bd_CS"/>
</dbReference>
<dbReference type="InterPro" id="IPR013483">
    <property type="entry name" value="MoaA"/>
</dbReference>
<feature type="binding site" evidence="10">
    <location>
        <position position="257"/>
    </location>
    <ligand>
        <name>[4Fe-4S] cluster</name>
        <dbReference type="ChEBI" id="CHEBI:49883"/>
        <label>2</label>
        <note>4Fe-4S-substrate</note>
    </ligand>
</feature>
<accession>A0ABP6W0L4</accession>
<comment type="similarity">
    <text evidence="10">Belongs to the radical SAM superfamily. MoaA family.</text>
</comment>
<keyword evidence="10" id="KW-0547">Nucleotide-binding</keyword>
<dbReference type="Proteomes" id="UP001500301">
    <property type="component" value="Unassembled WGS sequence"/>
</dbReference>
<feature type="binding site" evidence="10">
    <location>
        <position position="122"/>
    </location>
    <ligand>
        <name>S-adenosyl-L-methionine</name>
        <dbReference type="ChEBI" id="CHEBI:59789"/>
    </ligand>
</feature>
<dbReference type="Pfam" id="PF06463">
    <property type="entry name" value="Mob_synth_C"/>
    <property type="match status" value="1"/>
</dbReference>
<name>A0ABP6W0L4_9ACTN</name>
<feature type="binding site" evidence="10">
    <location>
        <position position="67"/>
    </location>
    <ligand>
        <name>GTP</name>
        <dbReference type="ChEBI" id="CHEBI:37565"/>
    </ligand>
</feature>
<dbReference type="EMBL" id="BAABBB010000018">
    <property type="protein sequence ID" value="GAA3543596.1"/>
    <property type="molecule type" value="Genomic_DNA"/>
</dbReference>
<comment type="catalytic activity">
    <reaction evidence="9 10">
        <text>GTP + AH2 + S-adenosyl-L-methionine = (8S)-3',8-cyclo-7,8-dihydroguanosine 5'-triphosphate + 5'-deoxyadenosine + L-methionine + A + H(+)</text>
        <dbReference type="Rhea" id="RHEA:49576"/>
        <dbReference type="ChEBI" id="CHEBI:13193"/>
        <dbReference type="ChEBI" id="CHEBI:15378"/>
        <dbReference type="ChEBI" id="CHEBI:17319"/>
        <dbReference type="ChEBI" id="CHEBI:17499"/>
        <dbReference type="ChEBI" id="CHEBI:37565"/>
        <dbReference type="ChEBI" id="CHEBI:57844"/>
        <dbReference type="ChEBI" id="CHEBI:59789"/>
        <dbReference type="ChEBI" id="CHEBI:131766"/>
        <dbReference type="EC" id="4.1.99.22"/>
    </reaction>
</comment>
<dbReference type="SFLD" id="SFLDG01386">
    <property type="entry name" value="main_SPASM_domain-containing"/>
    <property type="match status" value="1"/>
</dbReference>
<dbReference type="InterPro" id="IPR050105">
    <property type="entry name" value="MoCo_biosynth_MoaA/MoaC"/>
</dbReference>
<evidence type="ECO:0000256" key="9">
    <source>
        <dbReference type="ARBA" id="ARBA00048697"/>
    </source>
</evidence>
<proteinExistence type="inferred from homology"/>
<evidence type="ECO:0000259" key="11">
    <source>
        <dbReference type="PROSITE" id="PS51918"/>
    </source>
</evidence>
<keyword evidence="13" id="KW-1185">Reference proteome</keyword>
<comment type="cofactor">
    <cofactor evidence="10">
        <name>[4Fe-4S] cluster</name>
        <dbReference type="ChEBI" id="CHEBI:49883"/>
    </cofactor>
    <text evidence="10">Binds 2 [4Fe-4S] clusters. Binds 1 [4Fe-4S] cluster coordinated with 3 cysteines and an exchangeable S-adenosyl-L-methionine and 1 [4Fe-4S] cluster coordinated with 3 cysteines and the GTP-derived substrate.</text>
</comment>
<dbReference type="InterPro" id="IPR007197">
    <property type="entry name" value="rSAM"/>
</dbReference>
<dbReference type="SFLD" id="SFLDG01383">
    <property type="entry name" value="cyclic_pyranopterin_phosphate"/>
    <property type="match status" value="1"/>
</dbReference>
<evidence type="ECO:0000313" key="12">
    <source>
        <dbReference type="EMBL" id="GAA3543596.1"/>
    </source>
</evidence>
<comment type="subunit">
    <text evidence="10">Monomer and homodimer.</text>
</comment>
<keyword evidence="4 10" id="KW-0479">Metal-binding</keyword>
<evidence type="ECO:0000256" key="2">
    <source>
        <dbReference type="ARBA" id="ARBA00022485"/>
    </source>
</evidence>
<gene>
    <name evidence="10 12" type="primary">moaA</name>
    <name evidence="12" type="ORF">GCM10022263_33420</name>
</gene>
<dbReference type="CDD" id="cd01335">
    <property type="entry name" value="Radical_SAM"/>
    <property type="match status" value="1"/>
</dbReference>
<feature type="binding site" evidence="10">
    <location>
        <position position="23"/>
    </location>
    <ligand>
        <name>[4Fe-4S] cluster</name>
        <dbReference type="ChEBI" id="CHEBI:49883"/>
        <label>1</label>
        <note>4Fe-4S-S-AdoMet</note>
    </ligand>
</feature>
<protein>
    <recommendedName>
        <fullName evidence="1 10">GTP 3',8-cyclase</fullName>
        <ecNumber evidence="1 10">4.1.99.22</ecNumber>
    </recommendedName>
    <alternativeName>
        <fullName evidence="10">Molybdenum cofactor biosynthesis protein A</fullName>
    </alternativeName>
</protein>
<reference evidence="13" key="1">
    <citation type="journal article" date="2019" name="Int. J. Syst. Evol. Microbiol.">
        <title>The Global Catalogue of Microorganisms (GCM) 10K type strain sequencing project: providing services to taxonomists for standard genome sequencing and annotation.</title>
        <authorList>
            <consortium name="The Broad Institute Genomics Platform"/>
            <consortium name="The Broad Institute Genome Sequencing Center for Infectious Disease"/>
            <person name="Wu L."/>
            <person name="Ma J."/>
        </authorList>
    </citation>
    <scope>NUCLEOTIDE SEQUENCE [LARGE SCALE GENOMIC DNA]</scope>
    <source>
        <strain evidence="13">JCM 17460</strain>
    </source>
</reference>
<feature type="binding site" evidence="10">
    <location>
        <position position="260"/>
    </location>
    <ligand>
        <name>[4Fe-4S] cluster</name>
        <dbReference type="ChEBI" id="CHEBI:49883"/>
        <label>2</label>
        <note>4Fe-4S-substrate</note>
    </ligand>
</feature>
<keyword evidence="2 10" id="KW-0004">4Fe-4S</keyword>
<feature type="domain" description="Radical SAM core" evidence="11">
    <location>
        <begin position="7"/>
        <end position="225"/>
    </location>
</feature>
<organism evidence="12 13">
    <name type="scientific">Nocardioides daeguensis</name>
    <dbReference type="NCBI Taxonomy" id="908359"/>
    <lineage>
        <taxon>Bacteria</taxon>
        <taxon>Bacillati</taxon>
        <taxon>Actinomycetota</taxon>
        <taxon>Actinomycetes</taxon>
        <taxon>Propionibacteriales</taxon>
        <taxon>Nocardioidaceae</taxon>
        <taxon>Nocardioides</taxon>
    </lineage>
</organism>
<feature type="binding site" evidence="10">
    <location>
        <position position="274"/>
    </location>
    <ligand>
        <name>[4Fe-4S] cluster</name>
        <dbReference type="ChEBI" id="CHEBI:49883"/>
        <label>2</label>
        <note>4Fe-4S-substrate</note>
    </ligand>
</feature>
<evidence type="ECO:0000256" key="4">
    <source>
        <dbReference type="ARBA" id="ARBA00022723"/>
    </source>
</evidence>
<feature type="binding site" evidence="10">
    <location>
        <position position="29"/>
    </location>
    <ligand>
        <name>S-adenosyl-L-methionine</name>
        <dbReference type="ChEBI" id="CHEBI:59789"/>
    </ligand>
</feature>
<evidence type="ECO:0000256" key="7">
    <source>
        <dbReference type="ARBA" id="ARBA00023150"/>
    </source>
</evidence>
<dbReference type="InterPro" id="IPR040064">
    <property type="entry name" value="MoaA-like"/>
</dbReference>
<feature type="binding site" evidence="10">
    <location>
        <position position="30"/>
    </location>
    <ligand>
        <name>[4Fe-4S] cluster</name>
        <dbReference type="ChEBI" id="CHEBI:49883"/>
        <label>1</label>
        <note>4Fe-4S-S-AdoMet</note>
    </ligand>
</feature>
<keyword evidence="7 10" id="KW-0501">Molybdenum cofactor biosynthesis</keyword>
<evidence type="ECO:0000256" key="10">
    <source>
        <dbReference type="HAMAP-Rule" id="MF_01225"/>
    </source>
</evidence>
<dbReference type="InterPro" id="IPR006638">
    <property type="entry name" value="Elp3/MiaA/NifB-like_rSAM"/>
</dbReference>
<comment type="pathway">
    <text evidence="10">Cofactor biosynthesis; molybdopterin biosynthesis.</text>
</comment>
<feature type="binding site" evidence="10">
    <location>
        <position position="71"/>
    </location>
    <ligand>
        <name>S-adenosyl-L-methionine</name>
        <dbReference type="ChEBI" id="CHEBI:59789"/>
    </ligand>
</feature>
<dbReference type="HAMAP" id="MF_01225_B">
    <property type="entry name" value="MoaA_B"/>
    <property type="match status" value="1"/>
</dbReference>
<dbReference type="SFLD" id="SFLDG01067">
    <property type="entry name" value="SPASM/twitch_domain_containing"/>
    <property type="match status" value="1"/>
</dbReference>
<dbReference type="CDD" id="cd21117">
    <property type="entry name" value="Twitch_MoaA"/>
    <property type="match status" value="1"/>
</dbReference>
<keyword evidence="3 10" id="KW-0949">S-adenosyl-L-methionine</keyword>
<dbReference type="SMART" id="SM00729">
    <property type="entry name" value="Elp3"/>
    <property type="match status" value="1"/>
</dbReference>
<evidence type="ECO:0000313" key="13">
    <source>
        <dbReference type="Proteomes" id="UP001500301"/>
    </source>
</evidence>
<feature type="binding site" evidence="10">
    <location>
        <position position="193"/>
    </location>
    <ligand>
        <name>S-adenosyl-L-methionine</name>
        <dbReference type="ChEBI" id="CHEBI:59789"/>
    </ligand>
</feature>
<dbReference type="PROSITE" id="PS01305">
    <property type="entry name" value="MOAA_NIFB_PQQE"/>
    <property type="match status" value="1"/>
</dbReference>
<feature type="binding site" evidence="10">
    <location>
        <position position="98"/>
    </location>
    <ligand>
        <name>GTP</name>
        <dbReference type="ChEBI" id="CHEBI:37565"/>
    </ligand>
</feature>
<feature type="binding site" evidence="10">
    <location>
        <position position="27"/>
    </location>
    <ligand>
        <name>[4Fe-4S] cluster</name>
        <dbReference type="ChEBI" id="CHEBI:49883"/>
        <label>1</label>
        <note>4Fe-4S-S-AdoMet</note>
    </ligand>
</feature>
<keyword evidence="8 10" id="KW-0456">Lyase</keyword>
<sequence length="330" mass="35873">MQPLIDQHGRTATDLRVSLTDRCNLRCTYCMPPEGLDWMPGEEQLTDDEVVRLIGIAVQQLGVTEVRFTGGEPLVRRGLVDIVRRVRALDADVEMSITTNALGLAKTAPALAEAGLDRANVSLDTIRSDVFHQITRRDRFTDVVEGLAAAEAAGLGPVKVNAVLLRGVNDDEAPELLAWCLERGYQLRFIEQMPLDAQHGWDRSSMVTADEILASLSAAFQLEPASEPRGSAPAELFRVGGGPATVGVIASVTRPFCGDCDRVRLTADGQVRNCLFARSESDLRTAMRAGASDEELAERWRIAMWGKLPGHGIDDPTFLQPDRPMSAIGG</sequence>
<dbReference type="Pfam" id="PF04055">
    <property type="entry name" value="Radical_SAM"/>
    <property type="match status" value="1"/>
</dbReference>
<evidence type="ECO:0000256" key="1">
    <source>
        <dbReference type="ARBA" id="ARBA00012167"/>
    </source>
</evidence>
<dbReference type="PANTHER" id="PTHR22960">
    <property type="entry name" value="MOLYBDOPTERIN COFACTOR SYNTHESIS PROTEIN A"/>
    <property type="match status" value="1"/>
</dbReference>
<keyword evidence="10" id="KW-0342">GTP-binding</keyword>
<dbReference type="InterPro" id="IPR010505">
    <property type="entry name" value="MoaA_twitch"/>
</dbReference>
<dbReference type="RefSeq" id="WP_218233492.1">
    <property type="nucleotide sequence ID" value="NZ_BAABBB010000018.1"/>
</dbReference>
<dbReference type="PROSITE" id="PS51918">
    <property type="entry name" value="RADICAL_SAM"/>
    <property type="match status" value="1"/>
</dbReference>